<gene>
    <name evidence="5" type="ORF">BJY18_004286</name>
</gene>
<dbReference type="InterPro" id="IPR036237">
    <property type="entry name" value="Xyl_isomerase-like_sf"/>
</dbReference>
<reference evidence="5 6" key="1">
    <citation type="submission" date="2020-08" db="EMBL/GenBank/DDBJ databases">
        <title>Sequencing the genomes of 1000 actinobacteria strains.</title>
        <authorList>
            <person name="Klenk H.-P."/>
        </authorList>
    </citation>
    <scope>NUCLEOTIDE SEQUENCE [LARGE SCALE GENOMIC DNA]</scope>
    <source>
        <strain evidence="5 6">DSM 45859</strain>
    </source>
</reference>
<evidence type="ECO:0000313" key="5">
    <source>
        <dbReference type="EMBL" id="MBB4686801.1"/>
    </source>
</evidence>
<proteinExistence type="inferred from homology"/>
<comment type="caution">
    <text evidence="5">The sequence shown here is derived from an EMBL/GenBank/DDBJ whole genome shotgun (WGS) entry which is preliminary data.</text>
</comment>
<comment type="similarity">
    <text evidence="2">Belongs to the hyi family.</text>
</comment>
<organism evidence="5 6">
    <name type="scientific">Amycolatopsis jiangsuensis</name>
    <dbReference type="NCBI Taxonomy" id="1181879"/>
    <lineage>
        <taxon>Bacteria</taxon>
        <taxon>Bacillati</taxon>
        <taxon>Actinomycetota</taxon>
        <taxon>Actinomycetes</taxon>
        <taxon>Pseudonocardiales</taxon>
        <taxon>Pseudonocardiaceae</taxon>
        <taxon>Amycolatopsis</taxon>
    </lineage>
</organism>
<dbReference type="Pfam" id="PF01261">
    <property type="entry name" value="AP_endonuc_2"/>
    <property type="match status" value="1"/>
</dbReference>
<feature type="active site" description="Proton donor/acceptor" evidence="3">
    <location>
        <position position="150"/>
    </location>
</feature>
<dbReference type="RefSeq" id="WP_184781602.1">
    <property type="nucleotide sequence ID" value="NZ_JACHMG010000001.1"/>
</dbReference>
<dbReference type="GO" id="GO:0008903">
    <property type="term" value="F:hydroxypyruvate isomerase activity"/>
    <property type="evidence" value="ECO:0007669"/>
    <property type="project" value="UniProtKB-EC"/>
</dbReference>
<dbReference type="Gene3D" id="3.20.20.150">
    <property type="entry name" value="Divalent-metal-dependent TIM barrel enzymes"/>
    <property type="match status" value="1"/>
</dbReference>
<name>A0A840IVN3_9PSEU</name>
<dbReference type="AlphaFoldDB" id="A0A840IVN3"/>
<evidence type="ECO:0000259" key="4">
    <source>
        <dbReference type="Pfam" id="PF01261"/>
    </source>
</evidence>
<dbReference type="EMBL" id="JACHMG010000001">
    <property type="protein sequence ID" value="MBB4686801.1"/>
    <property type="molecule type" value="Genomic_DNA"/>
</dbReference>
<dbReference type="InterPro" id="IPR026040">
    <property type="entry name" value="HyI-like"/>
</dbReference>
<evidence type="ECO:0000313" key="6">
    <source>
        <dbReference type="Proteomes" id="UP000581769"/>
    </source>
</evidence>
<evidence type="ECO:0000256" key="1">
    <source>
        <dbReference type="ARBA" id="ARBA00023235"/>
    </source>
</evidence>
<protein>
    <submittedName>
        <fullName evidence="5">Hydroxypyruvate isomerase</fullName>
        <ecNumber evidence="5">5.3.1.22</ecNumber>
    </submittedName>
</protein>
<accession>A0A840IVN3</accession>
<dbReference type="PIRSF" id="PIRSF006241">
    <property type="entry name" value="HyI"/>
    <property type="match status" value="1"/>
</dbReference>
<evidence type="ECO:0000256" key="2">
    <source>
        <dbReference type="PIRNR" id="PIRNR006241"/>
    </source>
</evidence>
<dbReference type="InterPro" id="IPR013022">
    <property type="entry name" value="Xyl_isomerase-like_TIM-brl"/>
</dbReference>
<dbReference type="PANTHER" id="PTHR43489">
    <property type="entry name" value="ISOMERASE"/>
    <property type="match status" value="1"/>
</dbReference>
<dbReference type="InterPro" id="IPR050417">
    <property type="entry name" value="Sugar_Epim/Isomerase"/>
</dbReference>
<feature type="active site" description="Proton donor/acceptor" evidence="3">
    <location>
        <position position="250"/>
    </location>
</feature>
<dbReference type="SUPFAM" id="SSF51658">
    <property type="entry name" value="Xylose isomerase-like"/>
    <property type="match status" value="1"/>
</dbReference>
<dbReference type="Proteomes" id="UP000581769">
    <property type="component" value="Unassembled WGS sequence"/>
</dbReference>
<sequence length="255" mass="27313">MFDRSSAVANLSTLFASLPVLERPAAAARAGYRAVESWWPFDRSVPPAGEMDAFAGAVERAGVELVALNFFLGDQGERGILSHPARTAEFRAHTEVVRELAQRLGARLFCVPYGDRLPEPAERDQRAIAVANLVHACEVLGPLGGVPMLEPLSGLPSYPLRTVADAVSVLDEVDAATGTAGSAGVLLDLYHLAASGADLDADIDAYAGRVVHVQVADHPGRHEPGTGRIDFGRHLNLLRARGYRGRIALEYFPSR</sequence>
<feature type="domain" description="Xylose isomerase-like TIM barrel" evidence="4">
    <location>
        <begin position="25"/>
        <end position="252"/>
    </location>
</feature>
<keyword evidence="1 2" id="KW-0413">Isomerase</keyword>
<evidence type="ECO:0000256" key="3">
    <source>
        <dbReference type="PIRSR" id="PIRSR006241-50"/>
    </source>
</evidence>
<dbReference type="EC" id="5.3.1.22" evidence="5"/>
<dbReference type="GO" id="GO:0046487">
    <property type="term" value="P:glyoxylate metabolic process"/>
    <property type="evidence" value="ECO:0007669"/>
    <property type="project" value="TreeGrafter"/>
</dbReference>
<dbReference type="PANTHER" id="PTHR43489:SF6">
    <property type="entry name" value="HYDROXYPYRUVATE ISOMERASE-RELATED"/>
    <property type="match status" value="1"/>
</dbReference>
<keyword evidence="5" id="KW-0670">Pyruvate</keyword>
<keyword evidence="6" id="KW-1185">Reference proteome</keyword>